<dbReference type="InterPro" id="IPR032834">
    <property type="entry name" value="NatK-like_C"/>
</dbReference>
<dbReference type="SUPFAM" id="SSF55874">
    <property type="entry name" value="ATPase domain of HSP90 chaperone/DNA topoisomerase II/histidine kinase"/>
    <property type="match status" value="1"/>
</dbReference>
<feature type="transmembrane region" description="Helical" evidence="1">
    <location>
        <begin position="63"/>
        <end position="83"/>
    </location>
</feature>
<protein>
    <submittedName>
        <fullName evidence="3">ATP-binding protein</fullName>
    </submittedName>
</protein>
<evidence type="ECO:0000259" key="2">
    <source>
        <dbReference type="Pfam" id="PF14501"/>
    </source>
</evidence>
<comment type="caution">
    <text evidence="3">The sequence shown here is derived from an EMBL/GenBank/DDBJ whole genome shotgun (WGS) entry which is preliminary data.</text>
</comment>
<gene>
    <name evidence="3" type="ORF">WMO64_05795</name>
</gene>
<keyword evidence="1" id="KW-1133">Transmembrane helix</keyword>
<evidence type="ECO:0000313" key="4">
    <source>
        <dbReference type="Proteomes" id="UP001464378"/>
    </source>
</evidence>
<keyword evidence="4" id="KW-1185">Reference proteome</keyword>
<dbReference type="EMBL" id="JBBMFK010000007">
    <property type="protein sequence ID" value="MEQ2442976.1"/>
    <property type="molecule type" value="Genomic_DNA"/>
</dbReference>
<evidence type="ECO:0000313" key="3">
    <source>
        <dbReference type="EMBL" id="MEQ2442976.1"/>
    </source>
</evidence>
<dbReference type="Gene3D" id="3.30.565.10">
    <property type="entry name" value="Histidine kinase-like ATPase, C-terminal domain"/>
    <property type="match status" value="1"/>
</dbReference>
<reference evidence="3 4" key="1">
    <citation type="submission" date="2024-03" db="EMBL/GenBank/DDBJ databases">
        <title>Human intestinal bacterial collection.</title>
        <authorList>
            <person name="Pauvert C."/>
            <person name="Hitch T.C.A."/>
            <person name="Clavel T."/>
        </authorList>
    </citation>
    <scope>NUCLEOTIDE SEQUENCE [LARGE SCALE GENOMIC DNA]</scope>
    <source>
        <strain evidence="3 4">CLA-AP-H29</strain>
    </source>
</reference>
<feature type="transmembrane region" description="Helical" evidence="1">
    <location>
        <begin position="40"/>
        <end position="57"/>
    </location>
</feature>
<keyword evidence="3" id="KW-0547">Nucleotide-binding</keyword>
<feature type="transmembrane region" description="Helical" evidence="1">
    <location>
        <begin position="201"/>
        <end position="225"/>
    </location>
</feature>
<feature type="domain" description="Sensor histidine kinase NatK-like C-terminal" evidence="2">
    <location>
        <begin position="337"/>
        <end position="437"/>
    </location>
</feature>
<proteinExistence type="predicted"/>
<keyword evidence="1" id="KW-0812">Transmembrane</keyword>
<dbReference type="CDD" id="cd16935">
    <property type="entry name" value="HATPase_AgrC-ComD-like"/>
    <property type="match status" value="1"/>
</dbReference>
<feature type="transmembrane region" description="Helical" evidence="1">
    <location>
        <begin position="131"/>
        <end position="150"/>
    </location>
</feature>
<feature type="transmembrane region" description="Helical" evidence="1">
    <location>
        <begin position="170"/>
        <end position="189"/>
    </location>
</feature>
<feature type="transmembrane region" description="Helical" evidence="1">
    <location>
        <begin position="6"/>
        <end position="28"/>
    </location>
</feature>
<dbReference type="Pfam" id="PF14501">
    <property type="entry name" value="HATPase_c_5"/>
    <property type="match status" value="1"/>
</dbReference>
<dbReference type="InterPro" id="IPR036890">
    <property type="entry name" value="HATPase_C_sf"/>
</dbReference>
<dbReference type="GO" id="GO:0005524">
    <property type="term" value="F:ATP binding"/>
    <property type="evidence" value="ECO:0007669"/>
    <property type="project" value="UniProtKB-KW"/>
</dbReference>
<sequence length="445" mass="50242">MMFQLTNLFLYKLVFTAALLIAEALFLFRQKKRSKFPLRMLLGMAAMFLLVAVFPILSYTALYSSLMFSLFFLLSILLSKFCYDISWRACLFCTAAGYTIQHLASVCYDLATTLGGFEHAAQFYSDSTVDISPFSALIFVEVYALVYWCLYQIFGRRLKKDEVITIKSPALLALLVLILLVEIILNAFVVYRKYESLDLVYYLSGSLTNIICSISVLVLQFSLLLSKSLEDELEVVNQMRRQEQKQYQISKDTIDLINMKCHDMKHQIHNISKQAAIDPAALREMEETISIYDSIVKTGNQALDIILAEKSLYCQKNGIFISYMADGAKLGFMSDPDIYSLFGNILDNAIQTVIQLEQDKRVIGVTIRAEGELLSINSHNYYSGDVHMEHGLPVTSKTDKNYHGFGVKSMVMIVEKYGGSISFDARDQIFNLNILLPLSGGGQAV</sequence>
<dbReference type="RefSeq" id="WP_349231330.1">
    <property type="nucleotide sequence ID" value="NZ_JBBMFK010000007.1"/>
</dbReference>
<dbReference type="Proteomes" id="UP001464378">
    <property type="component" value="Unassembled WGS sequence"/>
</dbReference>
<keyword evidence="3" id="KW-0067">ATP-binding</keyword>
<organism evidence="3 4">
    <name type="scientific">Pseudoflavonifractor intestinihominis</name>
    <dbReference type="NCBI Taxonomy" id="3133171"/>
    <lineage>
        <taxon>Bacteria</taxon>
        <taxon>Bacillati</taxon>
        <taxon>Bacillota</taxon>
        <taxon>Clostridia</taxon>
        <taxon>Eubacteriales</taxon>
        <taxon>Oscillospiraceae</taxon>
        <taxon>Pseudoflavonifractor</taxon>
    </lineage>
</organism>
<accession>A0ABV1E962</accession>
<name>A0ABV1E962_9FIRM</name>
<keyword evidence="1" id="KW-0472">Membrane</keyword>
<evidence type="ECO:0000256" key="1">
    <source>
        <dbReference type="SAM" id="Phobius"/>
    </source>
</evidence>